<dbReference type="GO" id="GO:0005524">
    <property type="term" value="F:ATP binding"/>
    <property type="evidence" value="ECO:0007669"/>
    <property type="project" value="UniProtKB-KW"/>
</dbReference>
<feature type="compositionally biased region" description="Polar residues" evidence="10">
    <location>
        <begin position="754"/>
        <end position="765"/>
    </location>
</feature>
<dbReference type="InterPro" id="IPR043128">
    <property type="entry name" value="Rev_trsase/Diguanyl_cyclase"/>
</dbReference>
<dbReference type="FunFam" id="1.10.340.70:FF:000003">
    <property type="entry name" value="Protein CBG25708"/>
    <property type="match status" value="1"/>
</dbReference>
<dbReference type="InterPro" id="IPR000477">
    <property type="entry name" value="RT_dom"/>
</dbReference>
<dbReference type="InterPro" id="IPR050951">
    <property type="entry name" value="Retrovirus_Pol_polyprotein"/>
</dbReference>
<dbReference type="InterPro" id="IPR041588">
    <property type="entry name" value="Integrase_H2C2"/>
</dbReference>
<evidence type="ECO:0000256" key="9">
    <source>
        <dbReference type="ARBA" id="ARBA00022918"/>
    </source>
</evidence>
<dbReference type="Proteomes" id="UP000031668">
    <property type="component" value="Unassembled WGS sequence"/>
</dbReference>
<evidence type="ECO:0000256" key="6">
    <source>
        <dbReference type="ARBA" id="ARBA00022759"/>
    </source>
</evidence>
<sequence>MKKDGSIRVCANFSVDLNRHICVDKYPLPRKEELLSKLAGGKKFSVIDLASAYLQMPVSIVSAGCHSVLPQGPAIWQRTMEQILVGVPGVSCSLDDIIVTGKSDDEHIRRLETIFEKFRENGLKLKMEECKFFQEKVEYCGIVITENGVEVAKSKTEALKNMPRPTNVTELRCFCGLISYYRSHIQDLAIIIEPLFQLQKKGEAFSWSEVHEKAFIEAKRALGENVILTHFDEALPLSLDTDASAYGIGAVLSHVFPDGSERPIAFASRVLTSAERNYSVIEKEALAIVWAAKKFITYPEGRHFVLHTDHKPLVALFDAQKGIPETVASRIQRWAIYLAGLSYTISYRKSDKNANADALLRLPMSDTFNTNQNYTQGNIKKLYQLTEAITIDAIEKETESDVVLSEVIRQHKNDWREYNSLEEIKPYWRRRQEISMEGKILVMGDLIIMPASLQKNVPEKLHEGHLGISKCKALARYHVWWSGIDEDIQKIVLECSLCQLEKRKNSPKVPVIEWEKTNFALQRVHIDFAGPIGGKILLVLVDHFTRWPEVAVINASQASDTVEKLKEIFARIGLPQTIVSDNGPQFISDCFNNFTRSNNIKHIKSPPFHPATNGLAERFIQTLKVCIGKEPYSEIHRKISEFLFSYPNAPHQETRSSPAELFYGRPLRTWLDNLSNASSKKKLGKKTFIVEVEGQLWHRHINQMLRIKYPIQEMGENYEQYPVWRYHKEKTISNPNRIQVRNRQYGDDHEISDTGETSLESSNDPSYEPTRSLGTTNEPQRRSERLASRNGGMMLDQYYRMVAKNLITYDPFQVKIIEKMHLVGQEFRRKSGVKHCTFWLIFADSEKGFYIFGGSGTGKTVILDMFHHSIKHDCRSLRIHWDSFIPLVQQRIHQYQNSGSVKPFEDTADSLSNTFKVLCLDEIQRCDPANYRLVSNLFSILFRKGTVLVGTSNRETSEIVPESINVSK</sequence>
<dbReference type="Gene3D" id="1.10.340.70">
    <property type="match status" value="1"/>
</dbReference>
<dbReference type="InterPro" id="IPR036397">
    <property type="entry name" value="RNaseH_sf"/>
</dbReference>
<comment type="similarity">
    <text evidence="1">Belongs to the AFG1 ATPase family.</text>
</comment>
<evidence type="ECO:0000313" key="13">
    <source>
        <dbReference type="Proteomes" id="UP000031668"/>
    </source>
</evidence>
<keyword evidence="8" id="KW-0067">ATP-binding</keyword>
<dbReference type="FunFam" id="3.30.70.270:FF:000003">
    <property type="entry name" value="Transposon Ty3-G Gag-Pol polyprotein"/>
    <property type="match status" value="1"/>
</dbReference>
<protein>
    <submittedName>
        <fullName evidence="12">Transposon Ty3-G Gag-Pol polyprotein</fullName>
    </submittedName>
</protein>
<evidence type="ECO:0000256" key="4">
    <source>
        <dbReference type="ARBA" id="ARBA00022722"/>
    </source>
</evidence>
<dbReference type="SUPFAM" id="SSF52540">
    <property type="entry name" value="P-loop containing nucleoside triphosphate hydrolases"/>
    <property type="match status" value="1"/>
</dbReference>
<dbReference type="Pfam" id="PF17921">
    <property type="entry name" value="Integrase_H2C2"/>
    <property type="match status" value="1"/>
</dbReference>
<dbReference type="GO" id="GO:0003676">
    <property type="term" value="F:nucleic acid binding"/>
    <property type="evidence" value="ECO:0007669"/>
    <property type="project" value="InterPro"/>
</dbReference>
<dbReference type="Gene3D" id="3.30.70.270">
    <property type="match status" value="2"/>
</dbReference>
<dbReference type="AlphaFoldDB" id="A0A0C2JFE8"/>
<evidence type="ECO:0000256" key="1">
    <source>
        <dbReference type="ARBA" id="ARBA00010322"/>
    </source>
</evidence>
<keyword evidence="13" id="KW-1185">Reference proteome</keyword>
<evidence type="ECO:0000256" key="5">
    <source>
        <dbReference type="ARBA" id="ARBA00022741"/>
    </source>
</evidence>
<reference evidence="12 13" key="1">
    <citation type="journal article" date="2014" name="Genome Biol. Evol.">
        <title>The genome of the myxosporean Thelohanellus kitauei shows adaptations to nutrient acquisition within its fish host.</title>
        <authorList>
            <person name="Yang Y."/>
            <person name="Xiong J."/>
            <person name="Zhou Z."/>
            <person name="Huo F."/>
            <person name="Miao W."/>
            <person name="Ran C."/>
            <person name="Liu Y."/>
            <person name="Zhang J."/>
            <person name="Feng J."/>
            <person name="Wang M."/>
            <person name="Wang M."/>
            <person name="Wang L."/>
            <person name="Yao B."/>
        </authorList>
    </citation>
    <scope>NUCLEOTIDE SEQUENCE [LARGE SCALE GENOMIC DNA]</scope>
    <source>
        <strain evidence="12">Wuqing</strain>
    </source>
</reference>
<keyword evidence="4" id="KW-0540">Nuclease</keyword>
<proteinExistence type="inferred from homology"/>
<feature type="domain" description="Integrase catalytic" evidence="11">
    <location>
        <begin position="506"/>
        <end position="666"/>
    </location>
</feature>
<keyword evidence="3" id="KW-0548">Nucleotidyltransferase</keyword>
<dbReference type="SUPFAM" id="SSF53098">
    <property type="entry name" value="Ribonuclease H-like"/>
    <property type="match status" value="1"/>
</dbReference>
<dbReference type="FunFam" id="3.30.420.10:FF:000063">
    <property type="entry name" value="Retrovirus-related Pol polyprotein from transposon 297-like Protein"/>
    <property type="match status" value="1"/>
</dbReference>
<dbReference type="CDD" id="cd09274">
    <property type="entry name" value="RNase_HI_RT_Ty3"/>
    <property type="match status" value="1"/>
</dbReference>
<dbReference type="InterPro" id="IPR001584">
    <property type="entry name" value="Integrase_cat-core"/>
</dbReference>
<keyword evidence="5" id="KW-0547">Nucleotide-binding</keyword>
<accession>A0A0C2JFE8</accession>
<dbReference type="GO" id="GO:0004519">
    <property type="term" value="F:endonuclease activity"/>
    <property type="evidence" value="ECO:0007669"/>
    <property type="project" value="UniProtKB-KW"/>
</dbReference>
<dbReference type="EMBL" id="JWZT01002990">
    <property type="protein sequence ID" value="KII67988.1"/>
    <property type="molecule type" value="Genomic_DNA"/>
</dbReference>
<dbReference type="OMA" id="TVMYLAT"/>
<dbReference type="GO" id="GO:0016887">
    <property type="term" value="F:ATP hydrolysis activity"/>
    <property type="evidence" value="ECO:0007669"/>
    <property type="project" value="InterPro"/>
</dbReference>
<evidence type="ECO:0000259" key="11">
    <source>
        <dbReference type="PROSITE" id="PS50994"/>
    </source>
</evidence>
<evidence type="ECO:0000256" key="2">
    <source>
        <dbReference type="ARBA" id="ARBA00022679"/>
    </source>
</evidence>
<keyword evidence="9" id="KW-0695">RNA-directed DNA polymerase</keyword>
<dbReference type="FunFam" id="3.30.70.270:FF:000020">
    <property type="entry name" value="Transposon Tf2-6 polyprotein-like Protein"/>
    <property type="match status" value="1"/>
</dbReference>
<keyword evidence="7" id="KW-0378">Hydrolase</keyword>
<evidence type="ECO:0000313" key="12">
    <source>
        <dbReference type="EMBL" id="KII67988.1"/>
    </source>
</evidence>
<dbReference type="Pfam" id="PF00665">
    <property type="entry name" value="rve"/>
    <property type="match status" value="1"/>
</dbReference>
<dbReference type="PANTHER" id="PTHR37984:SF5">
    <property type="entry name" value="PROTEIN NYNRIN-LIKE"/>
    <property type="match status" value="1"/>
</dbReference>
<dbReference type="PROSITE" id="PS50994">
    <property type="entry name" value="INTEGRASE"/>
    <property type="match status" value="1"/>
</dbReference>
<evidence type="ECO:0000256" key="3">
    <source>
        <dbReference type="ARBA" id="ARBA00022695"/>
    </source>
</evidence>
<feature type="region of interest" description="Disordered" evidence="10">
    <location>
        <begin position="735"/>
        <end position="787"/>
    </location>
</feature>
<dbReference type="SUPFAM" id="SSF56672">
    <property type="entry name" value="DNA/RNA polymerases"/>
    <property type="match status" value="1"/>
</dbReference>
<dbReference type="CDD" id="cd01647">
    <property type="entry name" value="RT_LTR"/>
    <property type="match status" value="1"/>
</dbReference>
<dbReference type="Gene3D" id="3.40.50.300">
    <property type="entry name" value="P-loop containing nucleotide triphosphate hydrolases"/>
    <property type="match status" value="1"/>
</dbReference>
<dbReference type="PANTHER" id="PTHR37984">
    <property type="entry name" value="PROTEIN CBG26694"/>
    <property type="match status" value="1"/>
</dbReference>
<comment type="caution">
    <text evidence="12">The sequence shown here is derived from an EMBL/GenBank/DDBJ whole genome shotgun (WGS) entry which is preliminary data.</text>
</comment>
<dbReference type="InterPro" id="IPR041373">
    <property type="entry name" value="RT_RNaseH"/>
</dbReference>
<dbReference type="Gene3D" id="3.10.20.370">
    <property type="match status" value="1"/>
</dbReference>
<dbReference type="Pfam" id="PF17917">
    <property type="entry name" value="RT_RNaseH"/>
    <property type="match status" value="1"/>
</dbReference>
<dbReference type="InterPro" id="IPR005654">
    <property type="entry name" value="ATPase_AFG1-like"/>
</dbReference>
<name>A0A0C2JFE8_THEKT</name>
<evidence type="ECO:0000256" key="8">
    <source>
        <dbReference type="ARBA" id="ARBA00022840"/>
    </source>
</evidence>
<gene>
    <name evidence="12" type="ORF">RF11_01989</name>
</gene>
<dbReference type="OrthoDB" id="5986604at2759"/>
<dbReference type="InterPro" id="IPR027417">
    <property type="entry name" value="P-loop_NTPase"/>
</dbReference>
<dbReference type="InterPro" id="IPR012337">
    <property type="entry name" value="RNaseH-like_sf"/>
</dbReference>
<evidence type="ECO:0000256" key="10">
    <source>
        <dbReference type="SAM" id="MobiDB-lite"/>
    </source>
</evidence>
<dbReference type="FunFam" id="3.10.20.370:FF:000001">
    <property type="entry name" value="Retrovirus-related Pol polyprotein from transposon 17.6-like protein"/>
    <property type="match status" value="1"/>
</dbReference>
<dbReference type="Gene3D" id="3.30.420.10">
    <property type="entry name" value="Ribonuclease H-like superfamily/Ribonuclease H"/>
    <property type="match status" value="1"/>
</dbReference>
<dbReference type="GO" id="GO:0003964">
    <property type="term" value="F:RNA-directed DNA polymerase activity"/>
    <property type="evidence" value="ECO:0007669"/>
    <property type="project" value="UniProtKB-KW"/>
</dbReference>
<dbReference type="Pfam" id="PF00078">
    <property type="entry name" value="RVT_1"/>
    <property type="match status" value="1"/>
</dbReference>
<keyword evidence="2" id="KW-0808">Transferase</keyword>
<dbReference type="GO" id="GO:0015074">
    <property type="term" value="P:DNA integration"/>
    <property type="evidence" value="ECO:0007669"/>
    <property type="project" value="InterPro"/>
</dbReference>
<evidence type="ECO:0000256" key="7">
    <source>
        <dbReference type="ARBA" id="ARBA00022801"/>
    </source>
</evidence>
<keyword evidence="6" id="KW-0255">Endonuclease</keyword>
<organism evidence="12 13">
    <name type="scientific">Thelohanellus kitauei</name>
    <name type="common">Myxosporean</name>
    <dbReference type="NCBI Taxonomy" id="669202"/>
    <lineage>
        <taxon>Eukaryota</taxon>
        <taxon>Metazoa</taxon>
        <taxon>Cnidaria</taxon>
        <taxon>Myxozoa</taxon>
        <taxon>Myxosporea</taxon>
        <taxon>Bivalvulida</taxon>
        <taxon>Platysporina</taxon>
        <taxon>Myxobolidae</taxon>
        <taxon>Thelohanellus</taxon>
    </lineage>
</organism>
<dbReference type="InterPro" id="IPR043502">
    <property type="entry name" value="DNA/RNA_pol_sf"/>
</dbReference>
<dbReference type="Pfam" id="PF03969">
    <property type="entry name" value="AFG1_ATPase"/>
    <property type="match status" value="1"/>
</dbReference>